<keyword evidence="2" id="KW-1185">Reference proteome</keyword>
<dbReference type="Proteomes" id="UP001209854">
    <property type="component" value="Unassembled WGS sequence"/>
</dbReference>
<evidence type="ECO:0000313" key="1">
    <source>
        <dbReference type="EMBL" id="MCW7552306.1"/>
    </source>
</evidence>
<accession>A0ABT3MSE6</accession>
<evidence type="ECO:0000313" key="2">
    <source>
        <dbReference type="Proteomes" id="UP001209854"/>
    </source>
</evidence>
<comment type="caution">
    <text evidence="1">The sequence shown here is derived from an EMBL/GenBank/DDBJ whole genome shotgun (WGS) entry which is preliminary data.</text>
</comment>
<reference evidence="1 2" key="1">
    <citation type="submission" date="2022-10" db="EMBL/GenBank/DDBJ databases">
        <title>High-quality genome sequences of two octocoral-associated bacteria, Endozoicomonas euniceicola EF212 and Endozoicomonas gorgoniicola PS125.</title>
        <authorList>
            <person name="Chiou Y.-J."/>
            <person name="Chen Y.-H."/>
        </authorList>
    </citation>
    <scope>NUCLEOTIDE SEQUENCE [LARGE SCALE GENOMIC DNA]</scope>
    <source>
        <strain evidence="1 2">PS125</strain>
    </source>
</reference>
<dbReference type="EMBL" id="JAPFCC010000001">
    <property type="protein sequence ID" value="MCW7552306.1"/>
    <property type="molecule type" value="Genomic_DNA"/>
</dbReference>
<protein>
    <submittedName>
        <fullName evidence="1">Uncharacterized protein</fullName>
    </submittedName>
</protein>
<sequence>MSSNKNRVVFFDLEYYVPEDLRQNKGLAYNPWRKDNLFLGGCFLNASAATDLHDAFDDFSIKVDSFWLWNYPSESDLVYSVYRYLLDIFHDVQSRGDDRISPLLCGVGITHSDWPVLLDLFRKHRILDNAEAFEFQQQFRSLDLSQLVVGFCNNATNFLYPKPKNTIFGKYTPDIQFASGKEVWDLYDQQKHLTIEKRVIEEIACTHESYVSILEDIRYLKSLERADKALKSKYSA</sequence>
<gene>
    <name evidence="1" type="ORF">NX722_06510</name>
</gene>
<dbReference type="RefSeq" id="WP_262567275.1">
    <property type="nucleotide sequence ID" value="NZ_JAPFCC010000001.1"/>
</dbReference>
<name>A0ABT3MSE6_9GAMM</name>
<organism evidence="1 2">
    <name type="scientific">Endozoicomonas gorgoniicola</name>
    <dbReference type="NCBI Taxonomy" id="1234144"/>
    <lineage>
        <taxon>Bacteria</taxon>
        <taxon>Pseudomonadati</taxon>
        <taxon>Pseudomonadota</taxon>
        <taxon>Gammaproteobacteria</taxon>
        <taxon>Oceanospirillales</taxon>
        <taxon>Endozoicomonadaceae</taxon>
        <taxon>Endozoicomonas</taxon>
    </lineage>
</organism>
<proteinExistence type="predicted"/>